<reference evidence="1 2" key="1">
    <citation type="journal article" date="2008" name="PLoS ONE">
        <title>Genome sequence of Brucella abortus vaccine strain S19 compared to virulent strains yields candidate virulence genes.</title>
        <authorList>
            <person name="Crasta O.R."/>
            <person name="Folkerts O."/>
            <person name="Fei Z."/>
            <person name="Mane S.P."/>
            <person name="Evans C."/>
            <person name="Martino-Catt S."/>
            <person name="Bricker B."/>
            <person name="Yu G."/>
            <person name="Du L."/>
            <person name="Sobral B.W."/>
        </authorList>
    </citation>
    <scope>NUCLEOTIDE SEQUENCE [LARGE SCALE GENOMIC DNA]</scope>
    <source>
        <strain evidence="1 2">S19</strain>
    </source>
</reference>
<dbReference type="EMBL" id="CP000887">
    <property type="protein sequence ID" value="ACD73168.1"/>
    <property type="molecule type" value="Genomic_DNA"/>
</dbReference>
<accession>A0A0F6ASE9</accession>
<evidence type="ECO:0000313" key="1">
    <source>
        <dbReference type="EMBL" id="ACD73168.1"/>
    </source>
</evidence>
<dbReference type="Proteomes" id="UP000002565">
    <property type="component" value="Chromosome 1"/>
</dbReference>
<evidence type="ECO:0000313" key="2">
    <source>
        <dbReference type="Proteomes" id="UP000002565"/>
    </source>
</evidence>
<proteinExistence type="predicted"/>
<dbReference type="KEGG" id="bmc:BAbS19_I16860"/>
<dbReference type="AlphaFoldDB" id="A0A0F6ASE9"/>
<name>A0A0F6ASE9_BRUA1</name>
<gene>
    <name evidence="1" type="ordered locus">BAbS19_I16860</name>
</gene>
<protein>
    <submittedName>
        <fullName evidence="1">Uncharacterized protein</fullName>
    </submittedName>
</protein>
<dbReference type="HOGENOM" id="CLU_3412435_0_0_5"/>
<organism evidence="1 2">
    <name type="scientific">Brucella abortus (strain S19)</name>
    <dbReference type="NCBI Taxonomy" id="430066"/>
    <lineage>
        <taxon>Bacteria</taxon>
        <taxon>Pseudomonadati</taxon>
        <taxon>Pseudomonadota</taxon>
        <taxon>Alphaproteobacteria</taxon>
        <taxon>Hyphomicrobiales</taxon>
        <taxon>Brucellaceae</taxon>
        <taxon>Brucella/Ochrobactrum group</taxon>
        <taxon>Brucella</taxon>
    </lineage>
</organism>
<sequence>MARVSMETLESRQVFVLTKAEYYRRMTGNSLVN</sequence>